<evidence type="ECO:0000256" key="2">
    <source>
        <dbReference type="ARBA" id="ARBA00022670"/>
    </source>
</evidence>
<evidence type="ECO:0000256" key="1">
    <source>
        <dbReference type="ARBA" id="ARBA00005836"/>
    </source>
</evidence>
<dbReference type="EMBL" id="JAZDQJ010000046">
    <property type="protein sequence ID" value="MEE1936877.1"/>
    <property type="molecule type" value="Genomic_DNA"/>
</dbReference>
<keyword evidence="3" id="KW-0378">Hydrolase</keyword>
<keyword evidence="2" id="KW-0645">Protease</keyword>
<protein>
    <submittedName>
        <fullName evidence="7">TldD/PmbA family protein</fullName>
    </submittedName>
</protein>
<keyword evidence="4" id="KW-0482">Metalloprotease</keyword>
<dbReference type="Gene3D" id="3.30.2290.10">
    <property type="entry name" value="PmbA/TldD superfamily"/>
    <property type="match status" value="1"/>
</dbReference>
<gene>
    <name evidence="7" type="ORF">V0R50_26945</name>
</gene>
<keyword evidence="8" id="KW-1185">Reference proteome</keyword>
<evidence type="ECO:0000313" key="7">
    <source>
        <dbReference type="EMBL" id="MEE1936877.1"/>
    </source>
</evidence>
<dbReference type="PANTHER" id="PTHR30624">
    <property type="entry name" value="UNCHARACTERIZED PROTEIN TLDD AND PMBA"/>
    <property type="match status" value="1"/>
</dbReference>
<feature type="domain" description="Metalloprotease TldD/E N-terminal" evidence="5">
    <location>
        <begin position="24"/>
        <end position="86"/>
    </location>
</feature>
<dbReference type="PANTHER" id="PTHR30624:SF10">
    <property type="entry name" value="CONSERVED PROTEIN"/>
    <property type="match status" value="1"/>
</dbReference>
<dbReference type="InterPro" id="IPR051463">
    <property type="entry name" value="Peptidase_U62_metallo"/>
</dbReference>
<sequence length="480" mass="52262">MFDSTASLRQRFQGLRSGGEFFSLRHVRQSHQHLSVRKNIATPPSLGRDEGAMLTVRVSGVEAYAATADLSEAGLQRALDRAEALARQVAACSLLDLRDQPIATARADYCSPDLDQAFPSLADCYALLQQESASVPQDERLVNWQVDLGLREVEQIYFNSAGAELRRAQRFVFPGLTVTAFDNGDSQTRTFGNDNFGRQGGPGLIHSCGLVGAGQRIADEALQLLLAPNTPSGARDLLLMPDQMILQIHESIGHPLEMDRILGDERNFAGTSFVKAEDFGHLQYGSKLLNVTFDPTIREELASYGHDDDGTPATKQFLIRDGLLERPLGGALSQFRSGLDGVANSRACSWNRAPIDRMANLNVEPGNQSLEQLVGGIEHGILMRTNRSWSIDDARNKFQFGCEWGQLIEDGELKGVVKNPNYRGISASFWRSLSAVGDASTFQVLGTPNCGKGEPNQVVRVGHASPACVFSQIDVFGGDA</sequence>
<proteinExistence type="inferred from homology"/>
<dbReference type="Pfam" id="PF19289">
    <property type="entry name" value="PmbA_TldD_3rd"/>
    <property type="match status" value="1"/>
</dbReference>
<dbReference type="SUPFAM" id="SSF111283">
    <property type="entry name" value="Putative modulator of DNA gyrase, PmbA/TldD"/>
    <property type="match status" value="1"/>
</dbReference>
<evidence type="ECO:0000259" key="6">
    <source>
        <dbReference type="Pfam" id="PF19289"/>
    </source>
</evidence>
<evidence type="ECO:0000256" key="4">
    <source>
        <dbReference type="ARBA" id="ARBA00023049"/>
    </source>
</evidence>
<dbReference type="RefSeq" id="WP_330077543.1">
    <property type="nucleotide sequence ID" value="NZ_JAZDQJ010000046.1"/>
</dbReference>
<dbReference type="InterPro" id="IPR036059">
    <property type="entry name" value="TldD/PmbA_sf"/>
</dbReference>
<evidence type="ECO:0000256" key="3">
    <source>
        <dbReference type="ARBA" id="ARBA00022801"/>
    </source>
</evidence>
<comment type="caution">
    <text evidence="7">The sequence shown here is derived from an EMBL/GenBank/DDBJ whole genome shotgun (WGS) entry which is preliminary data.</text>
</comment>
<dbReference type="Pfam" id="PF01523">
    <property type="entry name" value="PmbA_TldD_1st"/>
    <property type="match status" value="1"/>
</dbReference>
<accession>A0ABU7HZ76</accession>
<comment type="similarity">
    <text evidence="1">Belongs to the peptidase U62 family.</text>
</comment>
<evidence type="ECO:0000259" key="5">
    <source>
        <dbReference type="Pfam" id="PF01523"/>
    </source>
</evidence>
<organism evidence="7 8">
    <name type="scientific">Pseudomonas ulcerans</name>
    <dbReference type="NCBI Taxonomy" id="3115852"/>
    <lineage>
        <taxon>Bacteria</taxon>
        <taxon>Pseudomonadati</taxon>
        <taxon>Pseudomonadota</taxon>
        <taxon>Gammaproteobacteria</taxon>
        <taxon>Pseudomonadales</taxon>
        <taxon>Pseudomonadaceae</taxon>
        <taxon>Pseudomonas</taxon>
    </lineage>
</organism>
<dbReference type="InterPro" id="IPR035068">
    <property type="entry name" value="TldD/PmbA_N"/>
</dbReference>
<feature type="domain" description="Metalloprotease TldD/E C-terminal" evidence="6">
    <location>
        <begin position="237"/>
        <end position="475"/>
    </location>
</feature>
<reference evidence="7 8" key="1">
    <citation type="submission" date="2024-01" db="EMBL/GenBank/DDBJ databases">
        <title>Unpublished Manusciprt.</title>
        <authorList>
            <person name="Duman M."/>
            <person name="Valdes E.G."/>
            <person name="Ajmi N."/>
            <person name="Altun S."/>
            <person name="Saticioglu I.B."/>
        </authorList>
    </citation>
    <scope>NUCLEOTIDE SEQUENCE [LARGE SCALE GENOMIC DNA]</scope>
    <source>
        <strain evidence="7 8">148P</strain>
    </source>
</reference>
<dbReference type="InterPro" id="IPR045569">
    <property type="entry name" value="Metalloprtase-TldD/E_C"/>
</dbReference>
<dbReference type="InterPro" id="IPR002510">
    <property type="entry name" value="Metalloprtase-TldD/E_N"/>
</dbReference>
<dbReference type="Proteomes" id="UP001335100">
    <property type="component" value="Unassembled WGS sequence"/>
</dbReference>
<evidence type="ECO:0000313" key="8">
    <source>
        <dbReference type="Proteomes" id="UP001335100"/>
    </source>
</evidence>
<name>A0ABU7HZ76_9PSED</name>